<evidence type="ECO:0000313" key="1">
    <source>
        <dbReference type="EMBL" id="UNO47830.1"/>
    </source>
</evidence>
<dbReference type="STRING" id="1356854.N007_19315"/>
<dbReference type="RefSeq" id="WP_021295015.1">
    <property type="nucleotide sequence ID" value="NZ_AURB01000027.1"/>
</dbReference>
<proteinExistence type="predicted"/>
<dbReference type="eggNOG" id="COG0069">
    <property type="taxonomic scope" value="Bacteria"/>
</dbReference>
<evidence type="ECO:0000313" key="2">
    <source>
        <dbReference type="Proteomes" id="UP000829401"/>
    </source>
</evidence>
<dbReference type="OrthoDB" id="9795032at2"/>
<dbReference type="SUPFAM" id="SSF51395">
    <property type="entry name" value="FMN-linked oxidoreductases"/>
    <property type="match status" value="1"/>
</dbReference>
<organism evidence="1 2">
    <name type="scientific">Alicyclobacillus acidoterrestris (strain ATCC 49025 / DSM 3922 / CIP 106132 / NCIMB 13137 / GD3B)</name>
    <dbReference type="NCBI Taxonomy" id="1356854"/>
    <lineage>
        <taxon>Bacteria</taxon>
        <taxon>Bacillati</taxon>
        <taxon>Bacillota</taxon>
        <taxon>Bacilli</taxon>
        <taxon>Bacillales</taxon>
        <taxon>Alicyclobacillaceae</taxon>
        <taxon>Alicyclobacillus</taxon>
    </lineage>
</organism>
<accession>T0CJ48</accession>
<dbReference type="Proteomes" id="UP000829401">
    <property type="component" value="Chromosome"/>
</dbReference>
<gene>
    <name evidence="1" type="ORF">K1I37_14195</name>
</gene>
<dbReference type="EMBL" id="CP080467">
    <property type="protein sequence ID" value="UNO47830.1"/>
    <property type="molecule type" value="Genomic_DNA"/>
</dbReference>
<keyword evidence="2" id="KW-1185">Reference proteome</keyword>
<name>T0CJ48_ALIAG</name>
<dbReference type="AlphaFoldDB" id="T0CJ48"/>
<reference evidence="2" key="1">
    <citation type="journal article" date="2022" name="G3 (Bethesda)">
        <title>Unveiling the complete genome sequence of Alicyclobacillus acidoterrestris DSM 3922T, a taint-producing strain.</title>
        <authorList>
            <person name="Leonardo I.C."/>
            <person name="Barreto Crespo M.T."/>
            <person name="Gaspar F.B."/>
        </authorList>
    </citation>
    <scope>NUCLEOTIDE SEQUENCE [LARGE SCALE GENOMIC DNA]</scope>
    <source>
        <strain evidence="2">DSM 3922</strain>
    </source>
</reference>
<sequence length="113" mass="12990">MSVVSIVLLVVILLIFVGVPLGGLVYLFILSRKPQHSVVRAHPYLGWVRYVLEKLGPEFRQYWFDSDTGRPFSRSDFLSVVFASKYRTDLISFGGKRNYDESGFYLSERFADS</sequence>
<protein>
    <submittedName>
        <fullName evidence="1">Uncharacterized protein</fullName>
    </submittedName>
</protein>
<dbReference type="KEGG" id="aaco:K1I37_14195"/>
<accession>A0A9E7CRF6</accession>